<comment type="subcellular location">
    <subcellularLocation>
        <location evidence="1">Membrane</location>
        <topology evidence="1">Multi-pass membrane protein</topology>
    </subcellularLocation>
</comment>
<feature type="transmembrane region" description="Helical" evidence="7">
    <location>
        <begin position="21"/>
        <end position="38"/>
    </location>
</feature>
<dbReference type="PANTHER" id="PTHR10283:SF82">
    <property type="entry name" value="SOLUTE CARRIER FAMILY 13 MEMBER 2"/>
    <property type="match status" value="1"/>
</dbReference>
<feature type="transmembrane region" description="Helical" evidence="7">
    <location>
        <begin position="382"/>
        <end position="401"/>
    </location>
</feature>
<reference evidence="8 9" key="1">
    <citation type="journal article" date="2023" name="BMC Biol.">
        <title>The compact genome of the sponge Oopsacas minuta (Hexactinellida) is lacking key metazoan core genes.</title>
        <authorList>
            <person name="Santini S."/>
            <person name="Schenkelaars Q."/>
            <person name="Jourda C."/>
            <person name="Duchesne M."/>
            <person name="Belahbib H."/>
            <person name="Rocher C."/>
            <person name="Selva M."/>
            <person name="Riesgo A."/>
            <person name="Vervoort M."/>
            <person name="Leys S.P."/>
            <person name="Kodjabachian L."/>
            <person name="Le Bivic A."/>
            <person name="Borchiellini C."/>
            <person name="Claverie J.M."/>
            <person name="Renard E."/>
        </authorList>
    </citation>
    <scope>NUCLEOTIDE SEQUENCE [LARGE SCALE GENOMIC DNA]</scope>
    <source>
        <strain evidence="8">SPO-2</strain>
    </source>
</reference>
<organism evidence="8 9">
    <name type="scientific">Oopsacas minuta</name>
    <dbReference type="NCBI Taxonomy" id="111878"/>
    <lineage>
        <taxon>Eukaryota</taxon>
        <taxon>Metazoa</taxon>
        <taxon>Porifera</taxon>
        <taxon>Hexactinellida</taxon>
        <taxon>Hexasterophora</taxon>
        <taxon>Lyssacinosida</taxon>
        <taxon>Leucopsacidae</taxon>
        <taxon>Oopsacas</taxon>
    </lineage>
</organism>
<dbReference type="EMBL" id="JAKMXF010000222">
    <property type="protein sequence ID" value="KAI6654584.1"/>
    <property type="molecule type" value="Genomic_DNA"/>
</dbReference>
<proteinExistence type="inferred from homology"/>
<gene>
    <name evidence="8" type="ORF">LOD99_980</name>
</gene>
<feature type="transmembrane region" description="Helical" evidence="7">
    <location>
        <begin position="131"/>
        <end position="157"/>
    </location>
</feature>
<feature type="transmembrane region" description="Helical" evidence="7">
    <location>
        <begin position="44"/>
        <end position="73"/>
    </location>
</feature>
<feature type="transmembrane region" description="Helical" evidence="7">
    <location>
        <begin position="553"/>
        <end position="575"/>
    </location>
</feature>
<evidence type="ECO:0000313" key="9">
    <source>
        <dbReference type="Proteomes" id="UP001165289"/>
    </source>
</evidence>
<dbReference type="PROSITE" id="PS01271">
    <property type="entry name" value="NA_SULFATE"/>
    <property type="match status" value="1"/>
</dbReference>
<dbReference type="InterPro" id="IPR031312">
    <property type="entry name" value="Na/sul_symport_CS"/>
</dbReference>
<feature type="transmembrane region" description="Helical" evidence="7">
    <location>
        <begin position="429"/>
        <end position="446"/>
    </location>
</feature>
<evidence type="ECO:0000256" key="7">
    <source>
        <dbReference type="SAM" id="Phobius"/>
    </source>
</evidence>
<comment type="caution">
    <text evidence="8">The sequence shown here is derived from an EMBL/GenBank/DDBJ whole genome shotgun (WGS) entry which is preliminary data.</text>
</comment>
<accession>A0AAV7K033</accession>
<dbReference type="InterPro" id="IPR001898">
    <property type="entry name" value="SLC13A/DASS"/>
</dbReference>
<dbReference type="GO" id="GO:0015141">
    <property type="term" value="F:succinate transmembrane transporter activity"/>
    <property type="evidence" value="ECO:0007669"/>
    <property type="project" value="UniProtKB-ARBA"/>
</dbReference>
<evidence type="ECO:0000313" key="8">
    <source>
        <dbReference type="EMBL" id="KAI6654584.1"/>
    </source>
</evidence>
<dbReference type="Pfam" id="PF00939">
    <property type="entry name" value="Na_sulph_symp"/>
    <property type="match status" value="1"/>
</dbReference>
<evidence type="ECO:0000256" key="5">
    <source>
        <dbReference type="ARBA" id="ARBA00022989"/>
    </source>
</evidence>
<comment type="similarity">
    <text evidence="2">Belongs to the SLC13A/DASS transporter (TC 2.A.47) family. NADC subfamily.</text>
</comment>
<keyword evidence="6 7" id="KW-0472">Membrane</keyword>
<dbReference type="Proteomes" id="UP001165289">
    <property type="component" value="Unassembled WGS sequence"/>
</dbReference>
<feature type="transmembrane region" description="Helical" evidence="7">
    <location>
        <begin position="521"/>
        <end position="541"/>
    </location>
</feature>
<keyword evidence="5 7" id="KW-1133">Transmembrane helix</keyword>
<evidence type="ECO:0000256" key="4">
    <source>
        <dbReference type="ARBA" id="ARBA00022692"/>
    </source>
</evidence>
<protein>
    <submittedName>
        <fullName evidence="8">Solute carrier family 13 member 3</fullName>
    </submittedName>
</protein>
<sequence length="597" mass="66262">MNKRSVLRYILTLTRIWWKSAVILLAPLVYSPLLIVSGSNPAKAAYGILIIGTYWVGDVAPLAATALLPVFIFPILNLADTNSISQKYFTENNLLYLGGLIIAVSVEKWNLHKRIAFSALLLFGSQPRRLLLGFMLVTGFLSMWISNTAVTAFMVPIAQAVLLSLKQEVKNSFLFDAKDTPVKFTVSGNSKDTEQISILTTSDVDEEESTDPGTELITNSEEKYHTTSYLRFCKALMLGIAYSANIGGTATLIGTGPNIVLSGYFNSNFPQAPPIDWGRWFIFSFPCAATALVFAWMYLSGIFCDDCLFTCRHVCCNKTMYRVESKRMREVVREHYKKLGPISYAQIMLILLMILLILLWLLRAPQLFPGWSSLFSDEEHPRGYLTNSSVAIFFAFLLFLLPAKLPWKQDGTTGTYERLLDWDTVQTKLPWGVVLLLGSGFAIAYVSQVSGLTNCIAVNLHGLGNLHPFLLSTSIIILTTFGTEVISNVSTITLLLPILHSLSLSIGVNPLYLMVPSTIATSYAFMFPVATPPNAIVYAYGHLRIVDMLLTGFGMNIVCMSILIIFTNTLGLPIFNLLSFPDYYNITSFNITNQTVC</sequence>
<evidence type="ECO:0000256" key="1">
    <source>
        <dbReference type="ARBA" id="ARBA00004141"/>
    </source>
</evidence>
<feature type="transmembrane region" description="Helical" evidence="7">
    <location>
        <begin position="466"/>
        <end position="487"/>
    </location>
</feature>
<feature type="transmembrane region" description="Helical" evidence="7">
    <location>
        <begin position="94"/>
        <end position="111"/>
    </location>
</feature>
<feature type="transmembrane region" description="Helical" evidence="7">
    <location>
        <begin position="235"/>
        <end position="260"/>
    </location>
</feature>
<keyword evidence="3" id="KW-0813">Transport</keyword>
<name>A0AAV7K033_9METZ</name>
<dbReference type="GO" id="GO:0005886">
    <property type="term" value="C:plasma membrane"/>
    <property type="evidence" value="ECO:0007669"/>
    <property type="project" value="TreeGrafter"/>
</dbReference>
<evidence type="ECO:0000256" key="3">
    <source>
        <dbReference type="ARBA" id="ARBA00022448"/>
    </source>
</evidence>
<dbReference type="PANTHER" id="PTHR10283">
    <property type="entry name" value="SOLUTE CARRIER FAMILY 13 MEMBER"/>
    <property type="match status" value="1"/>
</dbReference>
<feature type="transmembrane region" description="Helical" evidence="7">
    <location>
        <begin position="342"/>
        <end position="362"/>
    </location>
</feature>
<evidence type="ECO:0000256" key="2">
    <source>
        <dbReference type="ARBA" id="ARBA00006772"/>
    </source>
</evidence>
<keyword evidence="9" id="KW-1185">Reference proteome</keyword>
<evidence type="ECO:0000256" key="6">
    <source>
        <dbReference type="ARBA" id="ARBA00023136"/>
    </source>
</evidence>
<feature type="transmembrane region" description="Helical" evidence="7">
    <location>
        <begin position="280"/>
        <end position="299"/>
    </location>
</feature>
<keyword evidence="4 7" id="KW-0812">Transmembrane</keyword>
<dbReference type="AlphaFoldDB" id="A0AAV7K033"/>